<dbReference type="GeneID" id="301043227"/>
<name>A0ABY1Y5F4_9HYPH</name>
<proteinExistence type="predicted"/>
<sequence>METPLKQNMRRPRNWIIPASVLLHVVLIGALYFYGDYEASMPVEPESVSVELVDPPKEEPPPPPEEKKAEEAKTPEPPPPPPPPDNQRAASLPSVAIRPDKTQLDARDEPREQTDQGGQEQRQPGQGAAPEAQNEEMVAKQEPPATPVAPSPSTPVSSEASAIPANAANGEIAASQNPPVQDQVTTVVPVPRPDPKELKPSQADAPASGEGNPELKPAKKILASGKRPKPMLRQIMGKLPPQERVAQLCIAETMAQIRVNKGSFIGLQPHTGKDYPIAGNLMNAKGAFNVGNNTWFAVDYRCEVDIDKYIVTDFRFHIGGQFAPEDVKRLKLPEG</sequence>
<accession>A0ABY1Y5F4</accession>
<feature type="compositionally biased region" description="Basic and acidic residues" evidence="1">
    <location>
        <begin position="54"/>
        <end position="74"/>
    </location>
</feature>
<feature type="transmembrane region" description="Helical" evidence="2">
    <location>
        <begin position="15"/>
        <end position="35"/>
    </location>
</feature>
<keyword evidence="2" id="KW-0812">Transmembrane</keyword>
<dbReference type="InterPro" id="IPR009273">
    <property type="entry name" value="DUF930"/>
</dbReference>
<feature type="compositionally biased region" description="Basic and acidic residues" evidence="1">
    <location>
        <begin position="98"/>
        <end position="114"/>
    </location>
</feature>
<keyword evidence="4" id="KW-1185">Reference proteome</keyword>
<feature type="compositionally biased region" description="Low complexity" evidence="1">
    <location>
        <begin position="116"/>
        <end position="127"/>
    </location>
</feature>
<feature type="compositionally biased region" description="Pro residues" evidence="1">
    <location>
        <begin position="144"/>
        <end position="153"/>
    </location>
</feature>
<feature type="compositionally biased region" description="Pro residues" evidence="1">
    <location>
        <begin position="75"/>
        <end position="85"/>
    </location>
</feature>
<feature type="compositionally biased region" description="Low complexity" evidence="1">
    <location>
        <begin position="178"/>
        <end position="189"/>
    </location>
</feature>
<evidence type="ECO:0000256" key="1">
    <source>
        <dbReference type="SAM" id="MobiDB-lite"/>
    </source>
</evidence>
<evidence type="ECO:0000313" key="3">
    <source>
        <dbReference type="EMBL" id="TBN09243.1"/>
    </source>
</evidence>
<reference evidence="3 4" key="1">
    <citation type="submission" date="2019-02" db="EMBL/GenBank/DDBJ databases">
        <title>Current taxonomic status of genus Agrobacterium and description of Agrobacterium cavarae sp. nov. isolated from maize roots.</title>
        <authorList>
            <person name="Flores-Felix J.D."/>
            <person name="Menendez E."/>
            <person name="Ramirez-Bahena M.H."/>
            <person name="Garcia-Fraile P."/>
            <person name="Velazquez E."/>
        </authorList>
    </citation>
    <scope>NUCLEOTIDE SEQUENCE [LARGE SCALE GENOMIC DNA]</scope>
    <source>
        <strain evidence="3 4">RZME10</strain>
    </source>
</reference>
<protein>
    <submittedName>
        <fullName evidence="3">DUF930 domain-containing protein</fullName>
    </submittedName>
</protein>
<keyword evidence="2" id="KW-0472">Membrane</keyword>
<comment type="caution">
    <text evidence="3">The sequence shown here is derived from an EMBL/GenBank/DDBJ whole genome shotgun (WGS) entry which is preliminary data.</text>
</comment>
<dbReference type="RefSeq" id="WP_130979050.1">
    <property type="nucleotide sequence ID" value="NZ_SISF01000033.1"/>
</dbReference>
<evidence type="ECO:0000256" key="2">
    <source>
        <dbReference type="SAM" id="Phobius"/>
    </source>
</evidence>
<dbReference type="Pfam" id="PF06059">
    <property type="entry name" value="DUF930"/>
    <property type="match status" value="1"/>
</dbReference>
<dbReference type="Proteomes" id="UP000294239">
    <property type="component" value="Unassembled WGS sequence"/>
</dbReference>
<gene>
    <name evidence="3" type="ORF">EYC79_18775</name>
</gene>
<feature type="region of interest" description="Disordered" evidence="1">
    <location>
        <begin position="174"/>
        <end position="219"/>
    </location>
</feature>
<keyword evidence="2" id="KW-1133">Transmembrane helix</keyword>
<organism evidence="3 4">
    <name type="scientific">Agrobacterium cavarae</name>
    <dbReference type="NCBI Taxonomy" id="2528239"/>
    <lineage>
        <taxon>Bacteria</taxon>
        <taxon>Pseudomonadati</taxon>
        <taxon>Pseudomonadota</taxon>
        <taxon>Alphaproteobacteria</taxon>
        <taxon>Hyphomicrobiales</taxon>
        <taxon>Rhizobiaceae</taxon>
        <taxon>Rhizobium/Agrobacterium group</taxon>
        <taxon>Agrobacterium</taxon>
    </lineage>
</organism>
<evidence type="ECO:0000313" key="4">
    <source>
        <dbReference type="Proteomes" id="UP000294239"/>
    </source>
</evidence>
<feature type="region of interest" description="Disordered" evidence="1">
    <location>
        <begin position="48"/>
        <end position="160"/>
    </location>
</feature>
<dbReference type="EMBL" id="SISF01000033">
    <property type="protein sequence ID" value="TBN09243.1"/>
    <property type="molecule type" value="Genomic_DNA"/>
</dbReference>